<keyword evidence="3" id="KW-1185">Reference proteome</keyword>
<protein>
    <submittedName>
        <fullName evidence="2">Transcriptional regulator, XRE family</fullName>
    </submittedName>
</protein>
<evidence type="ECO:0000313" key="2">
    <source>
        <dbReference type="EMBL" id="ACX51197.1"/>
    </source>
</evidence>
<dbReference type="Gene3D" id="1.10.260.40">
    <property type="entry name" value="lambda repressor-like DNA-binding domains"/>
    <property type="match status" value="1"/>
</dbReference>
<name>C9RA88_AMMDK</name>
<dbReference type="eggNOG" id="COG1476">
    <property type="taxonomic scope" value="Bacteria"/>
</dbReference>
<dbReference type="SUPFAM" id="SSF47413">
    <property type="entry name" value="lambda repressor-like DNA-binding domains"/>
    <property type="match status" value="1"/>
</dbReference>
<evidence type="ECO:0000313" key="3">
    <source>
        <dbReference type="Proteomes" id="UP000002620"/>
    </source>
</evidence>
<dbReference type="InterPro" id="IPR001387">
    <property type="entry name" value="Cro/C1-type_HTH"/>
</dbReference>
<dbReference type="STRING" id="429009.Adeg_0020"/>
<dbReference type="InterPro" id="IPR010982">
    <property type="entry name" value="Lambda_DNA-bd_dom_sf"/>
</dbReference>
<organism evidence="2 3">
    <name type="scientific">Ammonifex degensii (strain DSM 10501 / KC4)</name>
    <dbReference type="NCBI Taxonomy" id="429009"/>
    <lineage>
        <taxon>Bacteria</taxon>
        <taxon>Bacillati</taxon>
        <taxon>Bacillota</taxon>
        <taxon>Clostridia</taxon>
        <taxon>Thermoanaerobacterales</taxon>
        <taxon>Thermoanaerobacteraceae</taxon>
        <taxon>Ammonifex</taxon>
    </lineage>
</organism>
<sequence>MKLTRLKLLRLRRGLTCAEVARKLGYQRTYLSAIENGSVRAGEALRKTLAHFFACGEHELFDESGYARPE</sequence>
<dbReference type="Pfam" id="PF13560">
    <property type="entry name" value="HTH_31"/>
    <property type="match status" value="1"/>
</dbReference>
<accession>C9RA88</accession>
<dbReference type="HOGENOM" id="CLU_2748840_0_0_9"/>
<dbReference type="KEGG" id="adg:Adeg_0020"/>
<dbReference type="PROSITE" id="PS50943">
    <property type="entry name" value="HTH_CROC1"/>
    <property type="match status" value="1"/>
</dbReference>
<proteinExistence type="predicted"/>
<feature type="domain" description="HTH cro/C1-type" evidence="1">
    <location>
        <begin position="6"/>
        <end position="61"/>
    </location>
</feature>
<gene>
    <name evidence="2" type="ordered locus">Adeg_0020</name>
</gene>
<reference evidence="2 3" key="1">
    <citation type="submission" date="2009-10" db="EMBL/GenBank/DDBJ databases">
        <title>Complete sequence of chromosome of Ammonifex degensii KC4.</title>
        <authorList>
            <consortium name="US DOE Joint Genome Institute"/>
            <person name="Kerfeld C."/>
            <person name="Goodner B."/>
            <person name="Huber H."/>
            <person name="Stetter K."/>
            <person name="Lucas S."/>
            <person name="Copeland A."/>
            <person name="Lapidus A."/>
            <person name="Glavina del Rio T."/>
            <person name="Dalin E."/>
            <person name="Tice H."/>
            <person name="Bruce D."/>
            <person name="Goodwin L."/>
            <person name="Pitluck S."/>
            <person name="Saunders E."/>
            <person name="Brettin T."/>
            <person name="Detter J.C."/>
            <person name="Han C."/>
            <person name="Larimer F."/>
            <person name="Land M."/>
            <person name="Hauser L."/>
            <person name="Kyrpides N."/>
            <person name="Ovchinnikova G."/>
            <person name="Richardson P."/>
        </authorList>
    </citation>
    <scope>NUCLEOTIDE SEQUENCE [LARGE SCALE GENOMIC DNA]</scope>
    <source>
        <strain evidence="3">DSM 10501 / KC4</strain>
    </source>
</reference>
<dbReference type="Proteomes" id="UP000002620">
    <property type="component" value="Chromosome"/>
</dbReference>
<dbReference type="SMART" id="SM00530">
    <property type="entry name" value="HTH_XRE"/>
    <property type="match status" value="1"/>
</dbReference>
<dbReference type="GO" id="GO:0003677">
    <property type="term" value="F:DNA binding"/>
    <property type="evidence" value="ECO:0007669"/>
    <property type="project" value="InterPro"/>
</dbReference>
<dbReference type="AlphaFoldDB" id="C9RA88"/>
<dbReference type="EMBL" id="CP001785">
    <property type="protein sequence ID" value="ACX51197.1"/>
    <property type="molecule type" value="Genomic_DNA"/>
</dbReference>
<evidence type="ECO:0000259" key="1">
    <source>
        <dbReference type="PROSITE" id="PS50943"/>
    </source>
</evidence>